<feature type="transmembrane region" description="Helical" evidence="7">
    <location>
        <begin position="296"/>
        <end position="320"/>
    </location>
</feature>
<dbReference type="Proteomes" id="UP000464314">
    <property type="component" value="Chromosome"/>
</dbReference>
<gene>
    <name evidence="9" type="ORF">Ana3638_06415</name>
</gene>
<evidence type="ECO:0000256" key="4">
    <source>
        <dbReference type="ARBA" id="ARBA00022692"/>
    </source>
</evidence>
<dbReference type="Pfam" id="PF00528">
    <property type="entry name" value="BPD_transp_1"/>
    <property type="match status" value="1"/>
</dbReference>
<keyword evidence="4 7" id="KW-0812">Transmembrane</keyword>
<dbReference type="GO" id="GO:0005886">
    <property type="term" value="C:plasma membrane"/>
    <property type="evidence" value="ECO:0007669"/>
    <property type="project" value="UniProtKB-SubCell"/>
</dbReference>
<evidence type="ECO:0000256" key="6">
    <source>
        <dbReference type="ARBA" id="ARBA00023136"/>
    </source>
</evidence>
<proteinExistence type="inferred from homology"/>
<dbReference type="PANTHER" id="PTHR30465">
    <property type="entry name" value="INNER MEMBRANE ABC TRANSPORTER"/>
    <property type="match status" value="1"/>
</dbReference>
<organism evidence="9 10">
    <name type="scientific">Anaerocolumna sedimenticola</name>
    <dbReference type="NCBI Taxonomy" id="2696063"/>
    <lineage>
        <taxon>Bacteria</taxon>
        <taxon>Bacillati</taxon>
        <taxon>Bacillota</taxon>
        <taxon>Clostridia</taxon>
        <taxon>Lachnospirales</taxon>
        <taxon>Lachnospiraceae</taxon>
        <taxon>Anaerocolumna</taxon>
    </lineage>
</organism>
<evidence type="ECO:0000256" key="5">
    <source>
        <dbReference type="ARBA" id="ARBA00022989"/>
    </source>
</evidence>
<keyword evidence="5 7" id="KW-1133">Transmembrane helix</keyword>
<dbReference type="PROSITE" id="PS50928">
    <property type="entry name" value="ABC_TM1"/>
    <property type="match status" value="1"/>
</dbReference>
<feature type="transmembrane region" description="Helical" evidence="7">
    <location>
        <begin position="194"/>
        <end position="213"/>
    </location>
</feature>
<dbReference type="SUPFAM" id="SSF161098">
    <property type="entry name" value="MetI-like"/>
    <property type="match status" value="1"/>
</dbReference>
<feature type="transmembrane region" description="Helical" evidence="7">
    <location>
        <begin position="104"/>
        <end position="127"/>
    </location>
</feature>
<keyword evidence="10" id="KW-1185">Reference proteome</keyword>
<comment type="similarity">
    <text evidence="7">Belongs to the binding-protein-dependent transport system permease family.</text>
</comment>
<protein>
    <submittedName>
        <fullName evidence="9">ABC transporter permease subunit</fullName>
    </submittedName>
</protein>
<dbReference type="Pfam" id="PF19300">
    <property type="entry name" value="BPD_transp_1_N"/>
    <property type="match status" value="1"/>
</dbReference>
<keyword evidence="2 7" id="KW-0813">Transport</keyword>
<dbReference type="InterPro" id="IPR000515">
    <property type="entry name" value="MetI-like"/>
</dbReference>
<dbReference type="Gene3D" id="1.10.3720.10">
    <property type="entry name" value="MetI-like"/>
    <property type="match status" value="1"/>
</dbReference>
<dbReference type="InterPro" id="IPR035906">
    <property type="entry name" value="MetI-like_sf"/>
</dbReference>
<dbReference type="RefSeq" id="WP_161837283.1">
    <property type="nucleotide sequence ID" value="NZ_CP048000.1"/>
</dbReference>
<evidence type="ECO:0000256" key="7">
    <source>
        <dbReference type="RuleBase" id="RU363032"/>
    </source>
</evidence>
<evidence type="ECO:0000256" key="3">
    <source>
        <dbReference type="ARBA" id="ARBA00022475"/>
    </source>
</evidence>
<comment type="subcellular location">
    <subcellularLocation>
        <location evidence="1 7">Cell membrane</location>
        <topology evidence="1 7">Multi-pass membrane protein</topology>
    </subcellularLocation>
</comment>
<reference evidence="9 10" key="1">
    <citation type="submission" date="2020-01" db="EMBL/GenBank/DDBJ databases">
        <title>Genome analysis of Anaerocolumna sp. CBA3638.</title>
        <authorList>
            <person name="Kim J."/>
            <person name="Roh S.W."/>
        </authorList>
    </citation>
    <scope>NUCLEOTIDE SEQUENCE [LARGE SCALE GENOMIC DNA]</scope>
    <source>
        <strain evidence="9 10">CBA3638</strain>
    </source>
</reference>
<dbReference type="KEGG" id="anr:Ana3638_06415"/>
<evidence type="ECO:0000256" key="2">
    <source>
        <dbReference type="ARBA" id="ARBA00022448"/>
    </source>
</evidence>
<name>A0A6P1TJG9_9FIRM</name>
<feature type="transmembrane region" description="Helical" evidence="7">
    <location>
        <begin position="139"/>
        <end position="165"/>
    </location>
</feature>
<dbReference type="InterPro" id="IPR045621">
    <property type="entry name" value="BPD_transp_1_N"/>
</dbReference>
<feature type="transmembrane region" description="Helical" evidence="7">
    <location>
        <begin position="12"/>
        <end position="30"/>
    </location>
</feature>
<dbReference type="AlphaFoldDB" id="A0A6P1TJG9"/>
<keyword evidence="6 7" id="KW-0472">Membrane</keyword>
<evidence type="ECO:0000313" key="9">
    <source>
        <dbReference type="EMBL" id="QHQ60447.1"/>
    </source>
</evidence>
<evidence type="ECO:0000259" key="8">
    <source>
        <dbReference type="PROSITE" id="PS50928"/>
    </source>
</evidence>
<keyword evidence="3" id="KW-1003">Cell membrane</keyword>
<evidence type="ECO:0000313" key="10">
    <source>
        <dbReference type="Proteomes" id="UP000464314"/>
    </source>
</evidence>
<accession>A0A6P1TJG9</accession>
<dbReference type="PANTHER" id="PTHR30465:SF43">
    <property type="entry name" value="OLIGOPEPTIDE ABC TRANSPORTER, PERMEASE PROTEIN"/>
    <property type="match status" value="1"/>
</dbReference>
<feature type="domain" description="ABC transmembrane type-1" evidence="8">
    <location>
        <begin position="104"/>
        <end position="317"/>
    </location>
</feature>
<dbReference type="GO" id="GO:0055085">
    <property type="term" value="P:transmembrane transport"/>
    <property type="evidence" value="ECO:0007669"/>
    <property type="project" value="InterPro"/>
</dbReference>
<dbReference type="EMBL" id="CP048000">
    <property type="protein sequence ID" value="QHQ60447.1"/>
    <property type="molecule type" value="Genomic_DNA"/>
</dbReference>
<evidence type="ECO:0000256" key="1">
    <source>
        <dbReference type="ARBA" id="ARBA00004651"/>
    </source>
</evidence>
<sequence length="332" mass="36806">MNDKLKYIIKRLILAFFTLLMITFVVFFVIQLPPGDFVDNIVNGMIAQGETVTQADVANLKEMYHTNQPFLMQYGRWLKGIATGDWGVSYFYKQDVLVKIGETLGATLMISLITLVVTYLVAIPIAIHAAKHQYQISDYLFTFIGFIGMAVPSFLLAIVLMYISFKITGKPLMGLFPEGGIHSWDSFLEFLSKLIIPVVVISMSGTCGLIRSIRAQMLDEQERPYVLCTRAKGVSEKNLTYKYEMRAVLNPVVSGLGPMISGIFNGSTITAIVLMLPTQGPILLKALQSQDVYLSGGMLLISAILVVVGTLISDLLLAVLDPRIKYLEESKQ</sequence>
<feature type="transmembrane region" description="Helical" evidence="7">
    <location>
        <begin position="252"/>
        <end position="276"/>
    </location>
</feature>